<dbReference type="Pfam" id="PF20108">
    <property type="entry name" value="DUF6498"/>
    <property type="match status" value="1"/>
</dbReference>
<keyword evidence="1" id="KW-0472">Membrane</keyword>
<evidence type="ECO:0000313" key="2">
    <source>
        <dbReference type="EMBL" id="MCQ4334417.1"/>
    </source>
</evidence>
<sequence length="216" mass="23975">MRESSRKRFVEMASRVLRESREFVSGIVLNLALITGVVTFRWSLVEIAVIYLIEIVIINLLFFSVALFTPQPVDDLDGDVWDTEPTPLQPVALLPPVYWRNVKFVGSKAIGSGIFIGAVMIPVASSYDLDSGLPLSVGLAIAGIVLFQLRRVWRCFITNRSYRDKSPADAMAFAFPPVVELYMMLIYVIAPVTFVLVGIAFAMDTELNSPLVLLST</sequence>
<feature type="transmembrane region" description="Helical" evidence="1">
    <location>
        <begin position="133"/>
        <end position="153"/>
    </location>
</feature>
<feature type="transmembrane region" description="Helical" evidence="1">
    <location>
        <begin position="21"/>
        <end position="42"/>
    </location>
</feature>
<accession>A0A9R1D7A2</accession>
<dbReference type="EMBL" id="JAHLKM010000024">
    <property type="protein sequence ID" value="MCQ4334417.1"/>
    <property type="molecule type" value="Genomic_DNA"/>
</dbReference>
<feature type="transmembrane region" description="Helical" evidence="1">
    <location>
        <begin position="48"/>
        <end position="68"/>
    </location>
</feature>
<dbReference type="AlphaFoldDB" id="A0A9R1D7A2"/>
<reference evidence="2" key="1">
    <citation type="journal article" date="2023" name="Front. Microbiol.">
        <title>Genomic-based phylogenetic and metabolic analyses of the genus Natronomonas, and description of Natronomonas aquatica sp. nov.</title>
        <authorList>
            <person name="Garcia-Roldan A."/>
            <person name="Duran-Viseras A."/>
            <person name="de la Haba R.R."/>
            <person name="Corral P."/>
            <person name="Sanchez-Porro C."/>
            <person name="Ventosa A."/>
        </authorList>
    </citation>
    <scope>NUCLEOTIDE SEQUENCE</scope>
    <source>
        <strain evidence="2">F2-12</strain>
    </source>
</reference>
<proteinExistence type="predicted"/>
<name>A0A9R1D7A2_9EURY</name>
<keyword evidence="1" id="KW-1133">Transmembrane helix</keyword>
<evidence type="ECO:0000256" key="1">
    <source>
        <dbReference type="SAM" id="Phobius"/>
    </source>
</evidence>
<feature type="transmembrane region" description="Helical" evidence="1">
    <location>
        <begin position="109"/>
        <end position="127"/>
    </location>
</feature>
<dbReference type="InterPro" id="IPR045466">
    <property type="entry name" value="DUF6498"/>
</dbReference>
<evidence type="ECO:0000313" key="3">
    <source>
        <dbReference type="Proteomes" id="UP001139494"/>
    </source>
</evidence>
<organism evidence="2 3">
    <name type="scientific">Natronomonas aquatica</name>
    <dbReference type="NCBI Taxonomy" id="2841590"/>
    <lineage>
        <taxon>Archaea</taxon>
        <taxon>Methanobacteriati</taxon>
        <taxon>Methanobacteriota</taxon>
        <taxon>Stenosarchaea group</taxon>
        <taxon>Halobacteria</taxon>
        <taxon>Halobacteriales</taxon>
        <taxon>Natronomonadaceae</taxon>
        <taxon>Natronomonas</taxon>
    </lineage>
</organism>
<feature type="transmembrane region" description="Helical" evidence="1">
    <location>
        <begin position="181"/>
        <end position="203"/>
    </location>
</feature>
<gene>
    <name evidence="2" type="ORF">KM295_13215</name>
</gene>
<protein>
    <submittedName>
        <fullName evidence="2">Uncharacterized protein</fullName>
    </submittedName>
</protein>
<dbReference type="RefSeq" id="WP_256030454.1">
    <property type="nucleotide sequence ID" value="NZ_JAHLKM010000024.1"/>
</dbReference>
<dbReference type="Proteomes" id="UP001139494">
    <property type="component" value="Unassembled WGS sequence"/>
</dbReference>
<comment type="caution">
    <text evidence="2">The sequence shown here is derived from an EMBL/GenBank/DDBJ whole genome shotgun (WGS) entry which is preliminary data.</text>
</comment>
<keyword evidence="1" id="KW-0812">Transmembrane</keyword>
<keyword evidence="3" id="KW-1185">Reference proteome</keyword>